<keyword evidence="6" id="KW-0378">Hydrolase</keyword>
<dbReference type="GO" id="GO:0004222">
    <property type="term" value="F:metalloendopeptidase activity"/>
    <property type="evidence" value="ECO:0007669"/>
    <property type="project" value="InterPro"/>
</dbReference>
<dbReference type="NCBIfam" id="TIGR00043">
    <property type="entry name" value="rRNA maturation RNase YbeY"/>
    <property type="match status" value="1"/>
</dbReference>
<dbReference type="SUPFAM" id="SSF55486">
    <property type="entry name" value="Metalloproteases ('zincins'), catalytic domain"/>
    <property type="match status" value="1"/>
</dbReference>
<dbReference type="PANTHER" id="PTHR46986">
    <property type="entry name" value="ENDORIBONUCLEASE YBEY, CHLOROPLASTIC"/>
    <property type="match status" value="1"/>
</dbReference>
<dbReference type="InterPro" id="IPR002036">
    <property type="entry name" value="YbeY"/>
</dbReference>
<evidence type="ECO:0000313" key="8">
    <source>
        <dbReference type="EMBL" id="SVA03153.1"/>
    </source>
</evidence>
<protein>
    <submittedName>
        <fullName evidence="8">Uncharacterized protein</fullName>
    </submittedName>
</protein>
<dbReference type="GO" id="GO:0006364">
    <property type="term" value="P:rRNA processing"/>
    <property type="evidence" value="ECO:0007669"/>
    <property type="project" value="InterPro"/>
</dbReference>
<dbReference type="GO" id="GO:0004519">
    <property type="term" value="F:endonuclease activity"/>
    <property type="evidence" value="ECO:0007669"/>
    <property type="project" value="UniProtKB-KW"/>
</dbReference>
<accession>A0A381SPE8</accession>
<proteinExistence type="inferred from homology"/>
<keyword evidence="3" id="KW-0540">Nuclease</keyword>
<organism evidence="8">
    <name type="scientific">marine metagenome</name>
    <dbReference type="NCBI Taxonomy" id="408172"/>
    <lineage>
        <taxon>unclassified sequences</taxon>
        <taxon>metagenomes</taxon>
        <taxon>ecological metagenomes</taxon>
    </lineage>
</organism>
<dbReference type="Pfam" id="PF02130">
    <property type="entry name" value="YbeY"/>
    <property type="match status" value="1"/>
</dbReference>
<evidence type="ECO:0000256" key="5">
    <source>
        <dbReference type="ARBA" id="ARBA00022759"/>
    </source>
</evidence>
<comment type="similarity">
    <text evidence="2">Belongs to the endoribonuclease YbeY family.</text>
</comment>
<evidence type="ECO:0000256" key="3">
    <source>
        <dbReference type="ARBA" id="ARBA00022722"/>
    </source>
</evidence>
<dbReference type="EMBL" id="UINC01003078">
    <property type="protein sequence ID" value="SVA03153.1"/>
    <property type="molecule type" value="Genomic_DNA"/>
</dbReference>
<gene>
    <name evidence="8" type="ORF">METZ01_LOCUS56007</name>
</gene>
<evidence type="ECO:0000256" key="2">
    <source>
        <dbReference type="ARBA" id="ARBA00010875"/>
    </source>
</evidence>
<keyword evidence="5" id="KW-0255">Endonuclease</keyword>
<evidence type="ECO:0000256" key="7">
    <source>
        <dbReference type="ARBA" id="ARBA00022833"/>
    </source>
</evidence>
<dbReference type="PANTHER" id="PTHR46986:SF1">
    <property type="entry name" value="ENDORIBONUCLEASE YBEY, CHLOROPLASTIC"/>
    <property type="match status" value="1"/>
</dbReference>
<evidence type="ECO:0000256" key="1">
    <source>
        <dbReference type="ARBA" id="ARBA00001947"/>
    </source>
</evidence>
<dbReference type="AlphaFoldDB" id="A0A381SPE8"/>
<dbReference type="HAMAP" id="MF_00009">
    <property type="entry name" value="Endoribonucl_YbeY"/>
    <property type="match status" value="1"/>
</dbReference>
<sequence>MINKTRLQKILIIFLKHLFDTERGISLYLTDDGEIQKLNKEFRGKDCPTDILSWAYDDNDLEMNGAQTGDSASGKLAGELIVSAERVRQQAVENGWDFETELIRLLAHGCAHLAGLDHESSTEEAREMLELEIELLKEVDLTNIY</sequence>
<dbReference type="GO" id="GO:0046872">
    <property type="term" value="F:metal ion binding"/>
    <property type="evidence" value="ECO:0007669"/>
    <property type="project" value="UniProtKB-KW"/>
</dbReference>
<reference evidence="8" key="1">
    <citation type="submission" date="2018-05" db="EMBL/GenBank/DDBJ databases">
        <authorList>
            <person name="Lanie J.A."/>
            <person name="Ng W.-L."/>
            <person name="Kazmierczak K.M."/>
            <person name="Andrzejewski T.M."/>
            <person name="Davidsen T.M."/>
            <person name="Wayne K.J."/>
            <person name="Tettelin H."/>
            <person name="Glass J.I."/>
            <person name="Rusch D."/>
            <person name="Podicherti R."/>
            <person name="Tsui H.-C.T."/>
            <person name="Winkler M.E."/>
        </authorList>
    </citation>
    <scope>NUCLEOTIDE SEQUENCE</scope>
</reference>
<dbReference type="Gene3D" id="3.40.390.30">
    <property type="entry name" value="Metalloproteases ('zincins'), catalytic domain"/>
    <property type="match status" value="1"/>
</dbReference>
<comment type="cofactor">
    <cofactor evidence="1">
        <name>Zn(2+)</name>
        <dbReference type="ChEBI" id="CHEBI:29105"/>
    </cofactor>
</comment>
<dbReference type="InterPro" id="IPR023091">
    <property type="entry name" value="MetalPrtase_cat_dom_sf_prd"/>
</dbReference>
<keyword evidence="7" id="KW-0862">Zinc</keyword>
<evidence type="ECO:0000256" key="6">
    <source>
        <dbReference type="ARBA" id="ARBA00022801"/>
    </source>
</evidence>
<keyword evidence="4" id="KW-0479">Metal-binding</keyword>
<evidence type="ECO:0000256" key="4">
    <source>
        <dbReference type="ARBA" id="ARBA00022723"/>
    </source>
</evidence>
<name>A0A381SPE8_9ZZZZ</name>